<organism evidence="2 3">
    <name type="scientific">Kipferlia bialata</name>
    <dbReference type="NCBI Taxonomy" id="797122"/>
    <lineage>
        <taxon>Eukaryota</taxon>
        <taxon>Metamonada</taxon>
        <taxon>Carpediemonas-like organisms</taxon>
        <taxon>Kipferlia</taxon>
    </lineage>
</organism>
<gene>
    <name evidence="2" type="ORF">KIPB_011988</name>
</gene>
<proteinExistence type="predicted"/>
<keyword evidence="3" id="KW-1185">Reference proteome</keyword>
<dbReference type="Proteomes" id="UP000265618">
    <property type="component" value="Unassembled WGS sequence"/>
</dbReference>
<accession>A0A9K3D895</accession>
<feature type="transmembrane region" description="Helical" evidence="1">
    <location>
        <begin position="83"/>
        <end position="102"/>
    </location>
</feature>
<evidence type="ECO:0000256" key="1">
    <source>
        <dbReference type="SAM" id="Phobius"/>
    </source>
</evidence>
<evidence type="ECO:0000313" key="3">
    <source>
        <dbReference type="Proteomes" id="UP000265618"/>
    </source>
</evidence>
<name>A0A9K3D895_9EUKA</name>
<sequence>MYNVRDWKEPDVASIIQPTTVSIKARRLTDRHGSTSMFTAMHAGSDSLNSLNRGLVVPSAPSSNASTDLPPVLQHRNKLISRAASRLPSAGLSFGLLLLLVIQ</sequence>
<keyword evidence="1" id="KW-0472">Membrane</keyword>
<comment type="caution">
    <text evidence="2">The sequence shown here is derived from an EMBL/GenBank/DDBJ whole genome shotgun (WGS) entry which is preliminary data.</text>
</comment>
<evidence type="ECO:0000313" key="2">
    <source>
        <dbReference type="EMBL" id="GIQ89500.1"/>
    </source>
</evidence>
<dbReference type="EMBL" id="BDIP01005110">
    <property type="protein sequence ID" value="GIQ89500.1"/>
    <property type="molecule type" value="Genomic_DNA"/>
</dbReference>
<keyword evidence="1" id="KW-1133">Transmembrane helix</keyword>
<dbReference type="AlphaFoldDB" id="A0A9K3D895"/>
<reference evidence="2 3" key="1">
    <citation type="journal article" date="2018" name="PLoS ONE">
        <title>The draft genome of Kipferlia bialata reveals reductive genome evolution in fornicate parasites.</title>
        <authorList>
            <person name="Tanifuji G."/>
            <person name="Takabayashi S."/>
            <person name="Kume K."/>
            <person name="Takagi M."/>
            <person name="Nakayama T."/>
            <person name="Kamikawa R."/>
            <person name="Inagaki Y."/>
            <person name="Hashimoto T."/>
        </authorList>
    </citation>
    <scope>NUCLEOTIDE SEQUENCE [LARGE SCALE GENOMIC DNA]</scope>
    <source>
        <strain evidence="2">NY0173</strain>
    </source>
</reference>
<protein>
    <submittedName>
        <fullName evidence="2">Uncharacterized protein</fullName>
    </submittedName>
</protein>
<feature type="non-terminal residue" evidence="2">
    <location>
        <position position="1"/>
    </location>
</feature>
<keyword evidence="1" id="KW-0812">Transmembrane</keyword>